<organism evidence="2 3">
    <name type="scientific">Cotesia glomerata</name>
    <name type="common">Lepidopteran parasitic wasp</name>
    <name type="synonym">Apanteles glomeratus</name>
    <dbReference type="NCBI Taxonomy" id="32391"/>
    <lineage>
        <taxon>Eukaryota</taxon>
        <taxon>Metazoa</taxon>
        <taxon>Ecdysozoa</taxon>
        <taxon>Arthropoda</taxon>
        <taxon>Hexapoda</taxon>
        <taxon>Insecta</taxon>
        <taxon>Pterygota</taxon>
        <taxon>Neoptera</taxon>
        <taxon>Endopterygota</taxon>
        <taxon>Hymenoptera</taxon>
        <taxon>Apocrita</taxon>
        <taxon>Ichneumonoidea</taxon>
        <taxon>Braconidae</taxon>
        <taxon>Microgastrinae</taxon>
        <taxon>Cotesia</taxon>
    </lineage>
</organism>
<feature type="compositionally biased region" description="Basic and acidic residues" evidence="1">
    <location>
        <begin position="96"/>
        <end position="110"/>
    </location>
</feature>
<dbReference type="AlphaFoldDB" id="A0AAV7IQP0"/>
<gene>
    <name evidence="2" type="ORF">KQX54_007531</name>
</gene>
<dbReference type="EMBL" id="JAHXZJ010001119">
    <property type="protein sequence ID" value="KAH0554092.1"/>
    <property type="molecule type" value="Genomic_DNA"/>
</dbReference>
<accession>A0AAV7IQP0</accession>
<protein>
    <submittedName>
        <fullName evidence="2">Uncharacterized protein</fullName>
    </submittedName>
</protein>
<sequence>MGTHRKSHVERGTERIQEESHPVCGDAMGIPDTLLHKLSEERLISVTMMWGITRVSYRVIWGRPHVIVVACRDKNKKLNVIRKITSKGPIVSCVKNGDREKGKSESETENRVNQTAACDDKSSGELLSRSPRGYVER</sequence>
<evidence type="ECO:0000313" key="2">
    <source>
        <dbReference type="EMBL" id="KAH0554092.1"/>
    </source>
</evidence>
<evidence type="ECO:0000313" key="3">
    <source>
        <dbReference type="Proteomes" id="UP000826195"/>
    </source>
</evidence>
<comment type="caution">
    <text evidence="2">The sequence shown here is derived from an EMBL/GenBank/DDBJ whole genome shotgun (WGS) entry which is preliminary data.</text>
</comment>
<proteinExistence type="predicted"/>
<evidence type="ECO:0000256" key="1">
    <source>
        <dbReference type="SAM" id="MobiDB-lite"/>
    </source>
</evidence>
<name>A0AAV7IQP0_COTGL</name>
<keyword evidence="3" id="KW-1185">Reference proteome</keyword>
<dbReference type="Proteomes" id="UP000826195">
    <property type="component" value="Unassembled WGS sequence"/>
</dbReference>
<feature type="region of interest" description="Disordered" evidence="1">
    <location>
        <begin position="92"/>
        <end position="137"/>
    </location>
</feature>
<reference evidence="2 3" key="1">
    <citation type="journal article" date="2021" name="J. Hered.">
        <title>A chromosome-level genome assembly of the parasitoid wasp, Cotesia glomerata (Hymenoptera: Braconidae).</title>
        <authorList>
            <person name="Pinto B.J."/>
            <person name="Weis J.J."/>
            <person name="Gamble T."/>
            <person name="Ode P.J."/>
            <person name="Paul R."/>
            <person name="Zaspel J.M."/>
        </authorList>
    </citation>
    <scope>NUCLEOTIDE SEQUENCE [LARGE SCALE GENOMIC DNA]</scope>
    <source>
        <strain evidence="2">CgM1</strain>
    </source>
</reference>